<keyword evidence="2" id="KW-0808">Transferase</keyword>
<name>A0A3M0D841_9PROT</name>
<dbReference type="InParanoid" id="A0A3M0D841"/>
<dbReference type="OrthoDB" id="9767435at2"/>
<proteinExistence type="predicted"/>
<evidence type="ECO:0000313" key="3">
    <source>
        <dbReference type="Proteomes" id="UP000271227"/>
    </source>
</evidence>
<dbReference type="EMBL" id="REFR01000009">
    <property type="protein sequence ID" value="RMB12443.1"/>
    <property type="molecule type" value="Genomic_DNA"/>
</dbReference>
<reference evidence="2 3" key="1">
    <citation type="submission" date="2018-10" db="EMBL/GenBank/DDBJ databases">
        <title>Genomic Encyclopedia of Archaeal and Bacterial Type Strains, Phase II (KMG-II): from individual species to whole genera.</title>
        <authorList>
            <person name="Goeker M."/>
        </authorList>
    </citation>
    <scope>NUCLEOTIDE SEQUENCE [LARGE SCALE GENOMIC DNA]</scope>
    <source>
        <strain evidence="2 3">DSM 25217</strain>
    </source>
</reference>
<dbReference type="Pfam" id="PF04230">
    <property type="entry name" value="PS_pyruv_trans"/>
    <property type="match status" value="1"/>
</dbReference>
<evidence type="ECO:0000259" key="1">
    <source>
        <dbReference type="Pfam" id="PF04230"/>
    </source>
</evidence>
<dbReference type="RefSeq" id="WP_121937614.1">
    <property type="nucleotide sequence ID" value="NZ_REFR01000009.1"/>
</dbReference>
<feature type="domain" description="Polysaccharide pyruvyl transferase" evidence="1">
    <location>
        <begin position="32"/>
        <end position="319"/>
    </location>
</feature>
<evidence type="ECO:0000313" key="2">
    <source>
        <dbReference type="EMBL" id="RMB12443.1"/>
    </source>
</evidence>
<accession>A0A3M0D841</accession>
<dbReference type="GO" id="GO:0016740">
    <property type="term" value="F:transferase activity"/>
    <property type="evidence" value="ECO:0007669"/>
    <property type="project" value="UniProtKB-KW"/>
</dbReference>
<comment type="caution">
    <text evidence="2">The sequence shown here is derived from an EMBL/GenBank/DDBJ whole genome shotgun (WGS) entry which is preliminary data.</text>
</comment>
<organism evidence="2 3">
    <name type="scientific">Eilatimonas milleporae</name>
    <dbReference type="NCBI Taxonomy" id="911205"/>
    <lineage>
        <taxon>Bacteria</taxon>
        <taxon>Pseudomonadati</taxon>
        <taxon>Pseudomonadota</taxon>
        <taxon>Alphaproteobacteria</taxon>
        <taxon>Kordiimonadales</taxon>
        <taxon>Kordiimonadaceae</taxon>
        <taxon>Eilatimonas</taxon>
    </lineage>
</organism>
<keyword evidence="3" id="KW-1185">Reference proteome</keyword>
<sequence length="381" mass="44154">MKILVVGCRWFLDDQDVSSRDFLWLMKRAGGNTGNMFIGEAVKRHLERLLPDVEKIRFLGRWEMFHDADITPEWLDERFDAVVMAAANILNGTTDYGYLAKFLEQTHLPFLILGIGAQGEDTSARISVPRGTQRLLKLAAERSRGIGVRGPFTADVVRRLGIHNIEVTGCPTMYLRSGEDARINVPAAGDISRAALHMMRDRQEYPLHQTLKTVQRQMLADCVARGFDYVVQTNFSEAWTAFHKKIEKRHLDNITAYLGPEKIPARDLEDFLLNRTHIFFRYGDWKRYMETRQFAFGARFHGNMMALMCGVPALWVTHDTRTRELCDLLHLPHVEPDEIEREGYRFDRMVEKADYSLFNKTYGEQCARFDTFFMKNFDTRP</sequence>
<dbReference type="InterPro" id="IPR007345">
    <property type="entry name" value="Polysacch_pyruvyl_Trfase"/>
</dbReference>
<dbReference type="Proteomes" id="UP000271227">
    <property type="component" value="Unassembled WGS sequence"/>
</dbReference>
<protein>
    <submittedName>
        <fullName evidence="2">Polysaccharide pyruvyl transferase</fullName>
    </submittedName>
</protein>
<dbReference type="AlphaFoldDB" id="A0A3M0D841"/>
<gene>
    <name evidence="2" type="ORF">BXY39_0939</name>
</gene>